<dbReference type="Pfam" id="PF07727">
    <property type="entry name" value="RVT_2"/>
    <property type="match status" value="2"/>
</dbReference>
<keyword evidence="4" id="KW-1185">Reference proteome</keyword>
<sequence length="517" mass="58603">MSQQPSPPLPKPESGIEVEFPQLRKSTRDTHLPRRFDDYEVNFYAENHELLSFGEDEPANYFEAKNNPKWVKAMEEEIASIEKNGTCKLVARPSNMKVIGLKWVYKVKRDASGVIIKYKARIVAKGYLQQHGIDFEEVFAPVARIETIRILITLAASKGWELHHLDVKSTFYMANYKRRCSSTNQKDLCVQEQAMYRRYIGDDLILVGIYVDDLVVTGTSTNVILKFKQVMATNFDMTDLGVLRYYLGIKVYQRKDYIIITQEGYVKKKFAKGDKEEDTDAPEYRSLVGRLRYLLQTRPDLSYAVGITSLYMQTPKKSHMVAIKQILRYVKGTLGFGIKYAHGEPVKLVRYSDSSHNIDQDDGRSTTGHVFYLGSSPVTWCSQKQETVALSSCEAEYMAACAASCQAIWLRDLLGELTGSKIQEVVIKVGNTSAIALVKNPVFHGRSKHIKSRYHYIREHVEEKEIVVEHISGNEQCADILTKTLAKIKFVVRGAMALDAMGLNVYSLGMKPSSSPN</sequence>
<dbReference type="CDD" id="cd09272">
    <property type="entry name" value="RNase_HI_RT_Ty1"/>
    <property type="match status" value="1"/>
</dbReference>
<dbReference type="AlphaFoldDB" id="A0AA38SW12"/>
<reference evidence="3" key="1">
    <citation type="submission" date="2023-03" db="EMBL/GenBank/DDBJ databases">
        <title>Chromosome-scale reference genome and RAD-based genetic map of yellow starthistle (Centaurea solstitialis) reveal putative structural variation and QTLs associated with invader traits.</title>
        <authorList>
            <person name="Reatini B."/>
            <person name="Cang F.A."/>
            <person name="Jiang Q."/>
            <person name="Mckibben M.T.W."/>
            <person name="Barker M.S."/>
            <person name="Rieseberg L.H."/>
            <person name="Dlugosch K.M."/>
        </authorList>
    </citation>
    <scope>NUCLEOTIDE SEQUENCE</scope>
    <source>
        <strain evidence="3">CAN-66</strain>
        <tissue evidence="3">Leaf</tissue>
    </source>
</reference>
<evidence type="ECO:0000313" key="4">
    <source>
        <dbReference type="Proteomes" id="UP001172457"/>
    </source>
</evidence>
<dbReference type="EMBL" id="JARYMX010000006">
    <property type="protein sequence ID" value="KAJ9543761.1"/>
    <property type="molecule type" value="Genomic_DNA"/>
</dbReference>
<accession>A0AA38SW12</accession>
<gene>
    <name evidence="3" type="ORF">OSB04_023468</name>
</gene>
<dbReference type="InterPro" id="IPR013103">
    <property type="entry name" value="RVT_2"/>
</dbReference>
<name>A0AA38SW12_9ASTR</name>
<evidence type="ECO:0000259" key="2">
    <source>
        <dbReference type="Pfam" id="PF07727"/>
    </source>
</evidence>
<feature type="compositionally biased region" description="Pro residues" evidence="1">
    <location>
        <begin position="1"/>
        <end position="11"/>
    </location>
</feature>
<proteinExistence type="predicted"/>
<dbReference type="PANTHER" id="PTHR11439">
    <property type="entry name" value="GAG-POL-RELATED RETROTRANSPOSON"/>
    <property type="match status" value="1"/>
</dbReference>
<dbReference type="PANTHER" id="PTHR11439:SF515">
    <property type="entry name" value="GAG-POL POLYPROTEIN"/>
    <property type="match status" value="1"/>
</dbReference>
<dbReference type="InterPro" id="IPR043502">
    <property type="entry name" value="DNA/RNA_pol_sf"/>
</dbReference>
<feature type="domain" description="Reverse transcriptase Ty1/copia-type" evidence="2">
    <location>
        <begin position="191"/>
        <end position="269"/>
    </location>
</feature>
<feature type="domain" description="Reverse transcriptase Ty1/copia-type" evidence="2">
    <location>
        <begin position="85"/>
        <end position="175"/>
    </location>
</feature>
<protein>
    <recommendedName>
        <fullName evidence="2">Reverse transcriptase Ty1/copia-type domain-containing protein</fullName>
    </recommendedName>
</protein>
<feature type="region of interest" description="Disordered" evidence="1">
    <location>
        <begin position="1"/>
        <end position="20"/>
    </location>
</feature>
<dbReference type="SUPFAM" id="SSF56672">
    <property type="entry name" value="DNA/RNA polymerases"/>
    <property type="match status" value="1"/>
</dbReference>
<comment type="caution">
    <text evidence="3">The sequence shown here is derived from an EMBL/GenBank/DDBJ whole genome shotgun (WGS) entry which is preliminary data.</text>
</comment>
<organism evidence="3 4">
    <name type="scientific">Centaurea solstitialis</name>
    <name type="common">yellow star-thistle</name>
    <dbReference type="NCBI Taxonomy" id="347529"/>
    <lineage>
        <taxon>Eukaryota</taxon>
        <taxon>Viridiplantae</taxon>
        <taxon>Streptophyta</taxon>
        <taxon>Embryophyta</taxon>
        <taxon>Tracheophyta</taxon>
        <taxon>Spermatophyta</taxon>
        <taxon>Magnoliopsida</taxon>
        <taxon>eudicotyledons</taxon>
        <taxon>Gunneridae</taxon>
        <taxon>Pentapetalae</taxon>
        <taxon>asterids</taxon>
        <taxon>campanulids</taxon>
        <taxon>Asterales</taxon>
        <taxon>Asteraceae</taxon>
        <taxon>Carduoideae</taxon>
        <taxon>Cardueae</taxon>
        <taxon>Centaureinae</taxon>
        <taxon>Centaurea</taxon>
    </lineage>
</organism>
<evidence type="ECO:0000313" key="3">
    <source>
        <dbReference type="EMBL" id="KAJ9543761.1"/>
    </source>
</evidence>
<dbReference type="Proteomes" id="UP001172457">
    <property type="component" value="Chromosome 6"/>
</dbReference>
<evidence type="ECO:0000256" key="1">
    <source>
        <dbReference type="SAM" id="MobiDB-lite"/>
    </source>
</evidence>